<organism evidence="2 3">
    <name type="scientific">Oryza sativa subsp. japonica</name>
    <name type="common">Rice</name>
    <dbReference type="NCBI Taxonomy" id="39947"/>
    <lineage>
        <taxon>Eukaryota</taxon>
        <taxon>Viridiplantae</taxon>
        <taxon>Streptophyta</taxon>
        <taxon>Embryophyta</taxon>
        <taxon>Tracheophyta</taxon>
        <taxon>Spermatophyta</taxon>
        <taxon>Magnoliopsida</taxon>
        <taxon>Liliopsida</taxon>
        <taxon>Poales</taxon>
        <taxon>Poaceae</taxon>
        <taxon>BOP clade</taxon>
        <taxon>Oryzoideae</taxon>
        <taxon>Oryzeae</taxon>
        <taxon>Oryzinae</taxon>
        <taxon>Oryza</taxon>
        <taxon>Oryza sativa</taxon>
    </lineage>
</organism>
<dbReference type="Gramene" id="Os10t0409566-01">
    <property type="protein sequence ID" value="Os10t0409566-01"/>
    <property type="gene ID" value="Os10g0409566"/>
</dbReference>
<dbReference type="EMBL" id="AP014966">
    <property type="protein sequence ID" value="BAT10798.1"/>
    <property type="molecule type" value="Genomic_DNA"/>
</dbReference>
<evidence type="ECO:0000313" key="2">
    <source>
        <dbReference type="EMBL" id="BAT10798.1"/>
    </source>
</evidence>
<feature type="region of interest" description="Disordered" evidence="1">
    <location>
        <begin position="1"/>
        <end position="37"/>
    </location>
</feature>
<dbReference type="AlphaFoldDB" id="A0A0P0XV02"/>
<reference evidence="3" key="1">
    <citation type="journal article" date="2005" name="Nature">
        <title>The map-based sequence of the rice genome.</title>
        <authorList>
            <consortium name="International rice genome sequencing project (IRGSP)"/>
            <person name="Matsumoto T."/>
            <person name="Wu J."/>
            <person name="Kanamori H."/>
            <person name="Katayose Y."/>
            <person name="Fujisawa M."/>
            <person name="Namiki N."/>
            <person name="Mizuno H."/>
            <person name="Yamamoto K."/>
            <person name="Antonio B.A."/>
            <person name="Baba T."/>
            <person name="Sakata K."/>
            <person name="Nagamura Y."/>
            <person name="Aoki H."/>
            <person name="Arikawa K."/>
            <person name="Arita K."/>
            <person name="Bito T."/>
            <person name="Chiden Y."/>
            <person name="Fujitsuka N."/>
            <person name="Fukunaka R."/>
            <person name="Hamada M."/>
            <person name="Harada C."/>
            <person name="Hayashi A."/>
            <person name="Hijishita S."/>
            <person name="Honda M."/>
            <person name="Hosokawa S."/>
            <person name="Ichikawa Y."/>
            <person name="Idonuma A."/>
            <person name="Iijima M."/>
            <person name="Ikeda M."/>
            <person name="Ikeno M."/>
            <person name="Ito K."/>
            <person name="Ito S."/>
            <person name="Ito T."/>
            <person name="Ito Y."/>
            <person name="Ito Y."/>
            <person name="Iwabuchi A."/>
            <person name="Kamiya K."/>
            <person name="Karasawa W."/>
            <person name="Kurita K."/>
            <person name="Katagiri S."/>
            <person name="Kikuta A."/>
            <person name="Kobayashi H."/>
            <person name="Kobayashi N."/>
            <person name="Machita K."/>
            <person name="Maehara T."/>
            <person name="Masukawa M."/>
            <person name="Mizubayashi T."/>
            <person name="Mukai Y."/>
            <person name="Nagasaki H."/>
            <person name="Nagata Y."/>
            <person name="Naito S."/>
            <person name="Nakashima M."/>
            <person name="Nakama Y."/>
            <person name="Nakamichi Y."/>
            <person name="Nakamura M."/>
            <person name="Meguro A."/>
            <person name="Negishi M."/>
            <person name="Ohta I."/>
            <person name="Ohta T."/>
            <person name="Okamoto M."/>
            <person name="Ono N."/>
            <person name="Saji S."/>
            <person name="Sakaguchi M."/>
            <person name="Sakai K."/>
            <person name="Shibata M."/>
            <person name="Shimokawa T."/>
            <person name="Song J."/>
            <person name="Takazaki Y."/>
            <person name="Terasawa K."/>
            <person name="Tsugane M."/>
            <person name="Tsuji K."/>
            <person name="Ueda S."/>
            <person name="Waki K."/>
            <person name="Yamagata H."/>
            <person name="Yamamoto M."/>
            <person name="Yamamoto S."/>
            <person name="Yamane H."/>
            <person name="Yoshiki S."/>
            <person name="Yoshihara R."/>
            <person name="Yukawa K."/>
            <person name="Zhong H."/>
            <person name="Yano M."/>
            <person name="Yuan Q."/>
            <person name="Ouyang S."/>
            <person name="Liu J."/>
            <person name="Jones K.M."/>
            <person name="Gansberger K."/>
            <person name="Moffat K."/>
            <person name="Hill J."/>
            <person name="Bera J."/>
            <person name="Fadrosh D."/>
            <person name="Jin S."/>
            <person name="Johri S."/>
            <person name="Kim M."/>
            <person name="Overton L."/>
            <person name="Reardon M."/>
            <person name="Tsitrin T."/>
            <person name="Vuong H."/>
            <person name="Weaver B."/>
            <person name="Ciecko A."/>
            <person name="Tallon L."/>
            <person name="Jackson J."/>
            <person name="Pai G."/>
            <person name="Aken S.V."/>
            <person name="Utterback T."/>
            <person name="Reidmuller S."/>
            <person name="Feldblyum T."/>
            <person name="Hsiao J."/>
            <person name="Zismann V."/>
            <person name="Iobst S."/>
            <person name="de Vazeille A.R."/>
            <person name="Buell C.R."/>
            <person name="Ying K."/>
            <person name="Li Y."/>
            <person name="Lu T."/>
            <person name="Huang Y."/>
            <person name="Zhao Q."/>
            <person name="Feng Q."/>
            <person name="Zhang L."/>
            <person name="Zhu J."/>
            <person name="Weng Q."/>
            <person name="Mu J."/>
            <person name="Lu Y."/>
            <person name="Fan D."/>
            <person name="Liu Y."/>
            <person name="Guan J."/>
            <person name="Zhang Y."/>
            <person name="Yu S."/>
            <person name="Liu X."/>
            <person name="Zhang Y."/>
            <person name="Hong G."/>
            <person name="Han B."/>
            <person name="Choisne N."/>
            <person name="Demange N."/>
            <person name="Orjeda G."/>
            <person name="Samain S."/>
            <person name="Cattolico L."/>
            <person name="Pelletier E."/>
            <person name="Couloux A."/>
            <person name="Segurens B."/>
            <person name="Wincker P."/>
            <person name="D'Hont A."/>
            <person name="Scarpelli C."/>
            <person name="Weissenbach J."/>
            <person name="Salanoubat M."/>
            <person name="Quetier F."/>
            <person name="Yu Y."/>
            <person name="Kim H.R."/>
            <person name="Rambo T."/>
            <person name="Currie J."/>
            <person name="Collura K."/>
            <person name="Luo M."/>
            <person name="Yang T."/>
            <person name="Ammiraju J.S.S."/>
            <person name="Engler F."/>
            <person name="Soderlund C."/>
            <person name="Wing R.A."/>
            <person name="Palmer L.E."/>
            <person name="de la Bastide M."/>
            <person name="Spiegel L."/>
            <person name="Nascimento L."/>
            <person name="Zutavern T."/>
            <person name="O'Shaughnessy A."/>
            <person name="Dike S."/>
            <person name="Dedhia N."/>
            <person name="Preston R."/>
            <person name="Balija V."/>
            <person name="McCombie W.R."/>
            <person name="Chow T."/>
            <person name="Chen H."/>
            <person name="Chung M."/>
            <person name="Chen C."/>
            <person name="Shaw J."/>
            <person name="Wu H."/>
            <person name="Hsiao K."/>
            <person name="Chao Y."/>
            <person name="Chu M."/>
            <person name="Cheng C."/>
            <person name="Hour A."/>
            <person name="Lee P."/>
            <person name="Lin S."/>
            <person name="Lin Y."/>
            <person name="Liou J."/>
            <person name="Liu S."/>
            <person name="Hsing Y."/>
            <person name="Raghuvanshi S."/>
            <person name="Mohanty A."/>
            <person name="Bharti A.K."/>
            <person name="Gaur A."/>
            <person name="Gupta V."/>
            <person name="Kumar D."/>
            <person name="Ravi V."/>
            <person name="Vij S."/>
            <person name="Kapur A."/>
            <person name="Khurana P."/>
            <person name="Khurana P."/>
            <person name="Khurana J.P."/>
            <person name="Tyagi A.K."/>
            <person name="Gaikwad K."/>
            <person name="Singh A."/>
            <person name="Dalal V."/>
            <person name="Srivastava S."/>
            <person name="Dixit A."/>
            <person name="Pal A.K."/>
            <person name="Ghazi I.A."/>
            <person name="Yadav M."/>
            <person name="Pandit A."/>
            <person name="Bhargava A."/>
            <person name="Sureshbabu K."/>
            <person name="Batra K."/>
            <person name="Sharma T.R."/>
            <person name="Mohapatra T."/>
            <person name="Singh N.K."/>
            <person name="Messing J."/>
            <person name="Nelson A.B."/>
            <person name="Fuks G."/>
            <person name="Kavchok S."/>
            <person name="Keizer G."/>
            <person name="Linton E."/>
            <person name="Llaca V."/>
            <person name="Song R."/>
            <person name="Tanyolac B."/>
            <person name="Young S."/>
            <person name="Ho-Il K."/>
            <person name="Hahn J.H."/>
            <person name="Sangsakoo G."/>
            <person name="Vanavichit A."/>
            <person name="de Mattos Luiz.A.T."/>
            <person name="Zimmer P.D."/>
            <person name="Malone G."/>
            <person name="Dellagostin O."/>
            <person name="de Oliveira A.C."/>
            <person name="Bevan M."/>
            <person name="Bancroft I."/>
            <person name="Minx P."/>
            <person name="Cordum H."/>
            <person name="Wilson R."/>
            <person name="Cheng Z."/>
            <person name="Jin W."/>
            <person name="Jiang J."/>
            <person name="Leong S.A."/>
            <person name="Iwama H."/>
            <person name="Gojobori T."/>
            <person name="Itoh T."/>
            <person name="Niimura Y."/>
            <person name="Fujii Y."/>
            <person name="Habara T."/>
            <person name="Sakai H."/>
            <person name="Sato Y."/>
            <person name="Wilson G."/>
            <person name="Kumar K."/>
            <person name="McCouch S."/>
            <person name="Juretic N."/>
            <person name="Hoen D."/>
            <person name="Wright S."/>
            <person name="Bruskiewich R."/>
            <person name="Bureau T."/>
            <person name="Miyao A."/>
            <person name="Hirochika H."/>
            <person name="Nishikawa T."/>
            <person name="Kadowaki K."/>
            <person name="Sugiura M."/>
            <person name="Burr B."/>
            <person name="Sasaki T."/>
        </authorList>
    </citation>
    <scope>NUCLEOTIDE SEQUENCE [LARGE SCALE GENOMIC DNA]</scope>
    <source>
        <strain evidence="3">cv. Nipponbare</strain>
    </source>
</reference>
<proteinExistence type="predicted"/>
<protein>
    <submittedName>
        <fullName evidence="2">Os10g0409566 protein</fullName>
    </submittedName>
</protein>
<evidence type="ECO:0000256" key="1">
    <source>
        <dbReference type="SAM" id="MobiDB-lite"/>
    </source>
</evidence>
<dbReference type="PaxDb" id="39947-A0A0P0XV02"/>
<feature type="non-terminal residue" evidence="2">
    <location>
        <position position="1"/>
    </location>
</feature>
<accession>A0A0P0XV02</accession>
<evidence type="ECO:0000313" key="3">
    <source>
        <dbReference type="Proteomes" id="UP000059680"/>
    </source>
</evidence>
<keyword evidence="3" id="KW-1185">Reference proteome</keyword>
<gene>
    <name evidence="2" type="ordered locus">Os10g0409566</name>
    <name evidence="2" type="ORF">OSNPB_100409566</name>
</gene>
<dbReference type="InParanoid" id="A0A0P0XV02"/>
<reference evidence="2 3" key="2">
    <citation type="journal article" date="2013" name="Plant Cell Physiol.">
        <title>Rice Annotation Project Database (RAP-DB): an integrative and interactive database for rice genomics.</title>
        <authorList>
            <person name="Sakai H."/>
            <person name="Lee S.S."/>
            <person name="Tanaka T."/>
            <person name="Numa H."/>
            <person name="Kim J."/>
            <person name="Kawahara Y."/>
            <person name="Wakimoto H."/>
            <person name="Yang C.C."/>
            <person name="Iwamoto M."/>
            <person name="Abe T."/>
            <person name="Yamada Y."/>
            <person name="Muto A."/>
            <person name="Inokuchi H."/>
            <person name="Ikemura T."/>
            <person name="Matsumoto T."/>
            <person name="Sasaki T."/>
            <person name="Itoh T."/>
        </authorList>
    </citation>
    <scope>NUCLEOTIDE SEQUENCE [LARGE SCALE GENOMIC DNA]</scope>
    <source>
        <strain evidence="3">cv. Nipponbare</strain>
    </source>
</reference>
<reference evidence="2 3" key="3">
    <citation type="journal article" date="2013" name="Rice">
        <title>Improvement of the Oryza sativa Nipponbare reference genome using next generation sequence and optical map data.</title>
        <authorList>
            <person name="Kawahara Y."/>
            <person name="de la Bastide M."/>
            <person name="Hamilton J.P."/>
            <person name="Kanamori H."/>
            <person name="McCombie W.R."/>
            <person name="Ouyang S."/>
            <person name="Schwartz D.C."/>
            <person name="Tanaka T."/>
            <person name="Wu J."/>
            <person name="Zhou S."/>
            <person name="Childs K.L."/>
            <person name="Davidson R.M."/>
            <person name="Lin H."/>
            <person name="Quesada-Ocampo L."/>
            <person name="Vaillancourt B."/>
            <person name="Sakai H."/>
            <person name="Lee S.S."/>
            <person name="Kim J."/>
            <person name="Numa H."/>
            <person name="Itoh T."/>
            <person name="Buell C.R."/>
            <person name="Matsumoto T."/>
        </authorList>
    </citation>
    <scope>NUCLEOTIDE SEQUENCE [LARGE SCALE GENOMIC DNA]</scope>
    <source>
        <strain evidence="3">cv. Nipponbare</strain>
    </source>
</reference>
<sequence length="259" mass="25710">RVSLAATTPSPAAATTPSRGAACAASTPTAASPIPASGPAAAAAAVGQATATAAAVAIAVAAVVGAATAAARGAAASSPAADTTPTVACAATAPTSREAAATGRGVAAERARGARGGACNQRCRRGHLGRVRDAQLLQQEGVACRCEAQEDVRSCDVVGGVGEVVIEASKKVEDELGLRDGVADIAKGVSGSLHLLAVVDNGGIALNHGVKLMAEKDRSRLFVGVEHVLDGDPQLPSGLIWLQRSWMSSATDPKIQLRM</sequence>
<name>A0A0P0XV02_ORYSJ</name>
<dbReference type="Proteomes" id="UP000059680">
    <property type="component" value="Chromosome 10"/>
</dbReference>